<feature type="region of interest" description="Disordered" evidence="15">
    <location>
        <begin position="601"/>
        <end position="672"/>
    </location>
</feature>
<evidence type="ECO:0000256" key="9">
    <source>
        <dbReference type="ARBA" id="ARBA00022989"/>
    </source>
</evidence>
<dbReference type="Pfam" id="PF12662">
    <property type="entry name" value="cEGF"/>
    <property type="match status" value="1"/>
</dbReference>
<evidence type="ECO:0000256" key="7">
    <source>
        <dbReference type="ARBA" id="ARBA00022734"/>
    </source>
</evidence>
<reference evidence="20" key="2">
    <citation type="submission" date="2025-09" db="UniProtKB">
        <authorList>
            <consortium name="Ensembl"/>
        </authorList>
    </citation>
    <scope>IDENTIFICATION</scope>
</reference>
<evidence type="ECO:0000256" key="1">
    <source>
        <dbReference type="ARBA" id="ARBA00004479"/>
    </source>
</evidence>
<dbReference type="InterPro" id="IPR001304">
    <property type="entry name" value="C-type_lectin-like"/>
</dbReference>
<evidence type="ECO:0000256" key="13">
    <source>
        <dbReference type="ARBA" id="ARBA00023180"/>
    </source>
</evidence>
<dbReference type="GO" id="GO:0005509">
    <property type="term" value="F:calcium ion binding"/>
    <property type="evidence" value="ECO:0007669"/>
    <property type="project" value="InterPro"/>
</dbReference>
<dbReference type="Pfam" id="PF07645">
    <property type="entry name" value="EGF_CA"/>
    <property type="match status" value="2"/>
</dbReference>
<dbReference type="GeneTree" id="ENSGT00940000156996"/>
<reference evidence="20" key="1">
    <citation type="submission" date="2025-08" db="UniProtKB">
        <authorList>
            <consortium name="Ensembl"/>
        </authorList>
    </citation>
    <scope>IDENTIFICATION</scope>
</reference>
<dbReference type="PROSITE" id="PS50026">
    <property type="entry name" value="EGF_3"/>
    <property type="match status" value="2"/>
</dbReference>
<dbReference type="InterPro" id="IPR009030">
    <property type="entry name" value="Growth_fac_rcpt_cys_sf"/>
</dbReference>
<protein>
    <submittedName>
        <fullName evidence="20">CD248 molecule, endosialin b</fullName>
    </submittedName>
</protein>
<dbReference type="FunFam" id="2.10.25.10:FF:000406">
    <property type="entry name" value="CD248 molecule"/>
    <property type="match status" value="1"/>
</dbReference>
<evidence type="ECO:0000256" key="6">
    <source>
        <dbReference type="ARBA" id="ARBA00022729"/>
    </source>
</evidence>
<dbReference type="GO" id="GO:0006897">
    <property type="term" value="P:endocytosis"/>
    <property type="evidence" value="ECO:0007669"/>
    <property type="project" value="UniProtKB-KW"/>
</dbReference>
<dbReference type="Gene3D" id="2.10.25.10">
    <property type="entry name" value="Laminin"/>
    <property type="match status" value="5"/>
</dbReference>
<evidence type="ECO:0000256" key="15">
    <source>
        <dbReference type="SAM" id="MobiDB-lite"/>
    </source>
</evidence>
<keyword evidence="7" id="KW-0430">Lectin</keyword>
<evidence type="ECO:0000256" key="2">
    <source>
        <dbReference type="ARBA" id="ARBA00022536"/>
    </source>
</evidence>
<name>A0A3B3RK29_9TELE</name>
<dbReference type="PROSITE" id="PS00010">
    <property type="entry name" value="ASX_HYDROXYL"/>
    <property type="match status" value="2"/>
</dbReference>
<keyword evidence="21" id="KW-1185">Reference proteome</keyword>
<dbReference type="GO" id="GO:0016477">
    <property type="term" value="P:cell migration"/>
    <property type="evidence" value="ECO:0007669"/>
    <property type="project" value="TreeGrafter"/>
</dbReference>
<dbReference type="Pfam" id="PF14670">
    <property type="entry name" value="FXa_inhibition"/>
    <property type="match status" value="1"/>
</dbReference>
<dbReference type="OrthoDB" id="10045365at2759"/>
<keyword evidence="2 14" id="KW-0245">EGF-like domain</keyword>
<dbReference type="GO" id="GO:0009897">
    <property type="term" value="C:external side of plasma membrane"/>
    <property type="evidence" value="ECO:0007669"/>
    <property type="project" value="TreeGrafter"/>
</dbReference>
<feature type="chain" id="PRO_5017369400" evidence="17">
    <location>
        <begin position="25"/>
        <end position="736"/>
    </location>
</feature>
<dbReference type="SMART" id="SM00179">
    <property type="entry name" value="EGF_CA"/>
    <property type="match status" value="5"/>
</dbReference>
<dbReference type="InterPro" id="IPR018097">
    <property type="entry name" value="EGF_Ca-bd_CS"/>
</dbReference>
<feature type="transmembrane region" description="Helical" evidence="16">
    <location>
        <begin position="678"/>
        <end position="702"/>
    </location>
</feature>
<evidence type="ECO:0000256" key="14">
    <source>
        <dbReference type="PROSITE-ProRule" id="PRU00076"/>
    </source>
</evidence>
<dbReference type="InterPro" id="IPR016186">
    <property type="entry name" value="C-type_lectin-like/link_sf"/>
</dbReference>
<dbReference type="InterPro" id="IPR001881">
    <property type="entry name" value="EGF-like_Ca-bd_dom"/>
</dbReference>
<evidence type="ECO:0000256" key="8">
    <source>
        <dbReference type="ARBA" id="ARBA00022737"/>
    </source>
</evidence>
<sequence length="736" mass="81307">MRPAMHGYVLLSVIYGFWSPWVWGQELKERDALCSEDGCFVVYFQRKTFLDSWRSCKEKGGNLATLKRREDADLIGKLFSGVEPRGPRSRVRLWIGLQRQPRQCSATRPLRGFTWVTGDQDTRYTNWLRDDSASTCTAPRCVVMIHDTEKADHRDNFKWLDGSCSLPVDGFLCRYTYMGMCRAMPNEGGGAARYTTPFNLHTSLLSYLPFGTVATVPCPDGTKGDQSVLCMLREDEKVGWSRDAPLCSDTPTNWCEEDNGGCNHYCINAETHYYCGCSDGFLLDKDGQTCVQVDNCLGVPCEFECQPTLRGYLCTCPEGYLLAPNGHDCLDIDECLQSPCPQLCINAPGTFECRCGEGYQADAGGDCQDVDECLEDRCAHSCENLPGSFSCHCRLGYSPVPEDPSRCQDTDECQIPGTCHQMCVNYEGGFECHCEEGRELQPDGYSCMPVQDVTELPAATISYLSMTSLPGAPWVPQIPDFWVPPLPDWLTDSTSLNWLTEATSLEQLPTDQTQLTDTPSARPTDGRNNGRAVPDWTGKTRIASLAPTATPDWSEEESTTSSPDTPDWIEEESTAMPSVASTSPSGWSAWQWWWQSSTSGASEDYVGQEGDGHLRSRGAESEKRATTPSGVSTTSPKSKAGVTIERHTPPLFLTPHTPSTPAPGQSGSEGKQRQDRSWLVVALLVPLSIFVVIMLALGIVYCTRCAVQPRSKSAADCYRWITNSRPDTSSATKSRV</sequence>
<keyword evidence="11" id="KW-1015">Disulfide bond</keyword>
<dbReference type="InterPro" id="IPR049883">
    <property type="entry name" value="NOTCH1_EGF-like"/>
</dbReference>
<feature type="compositionally biased region" description="Basic and acidic residues" evidence="15">
    <location>
        <begin position="610"/>
        <end position="625"/>
    </location>
</feature>
<keyword evidence="12" id="KW-0675">Receptor</keyword>
<evidence type="ECO:0000256" key="11">
    <source>
        <dbReference type="ARBA" id="ARBA00023157"/>
    </source>
</evidence>
<dbReference type="FunFam" id="3.10.100.10:FF:000061">
    <property type="entry name" value="CD248 molecule"/>
    <property type="match status" value="1"/>
</dbReference>
<dbReference type="GO" id="GO:1990430">
    <property type="term" value="F:extracellular matrix protein binding"/>
    <property type="evidence" value="ECO:0007669"/>
    <property type="project" value="TreeGrafter"/>
</dbReference>
<dbReference type="SMART" id="SM00034">
    <property type="entry name" value="CLECT"/>
    <property type="match status" value="1"/>
</dbReference>
<keyword evidence="5 16" id="KW-0812">Transmembrane</keyword>
<evidence type="ECO:0000256" key="10">
    <source>
        <dbReference type="ARBA" id="ARBA00023136"/>
    </source>
</evidence>
<keyword evidence="10 16" id="KW-0472">Membrane</keyword>
<feature type="domain" description="EGF-like" evidence="18">
    <location>
        <begin position="369"/>
        <end position="408"/>
    </location>
</feature>
<feature type="compositionally biased region" description="Low complexity" evidence="15">
    <location>
        <begin position="649"/>
        <end position="659"/>
    </location>
</feature>
<dbReference type="InterPro" id="IPR000742">
    <property type="entry name" value="EGF"/>
</dbReference>
<evidence type="ECO:0000256" key="17">
    <source>
        <dbReference type="SAM" id="SignalP"/>
    </source>
</evidence>
<evidence type="ECO:0000313" key="20">
    <source>
        <dbReference type="Ensembl" id="ENSPKIP00000018175.1"/>
    </source>
</evidence>
<evidence type="ECO:0000256" key="16">
    <source>
        <dbReference type="SAM" id="Phobius"/>
    </source>
</evidence>
<keyword evidence="6 17" id="KW-0732">Signal</keyword>
<dbReference type="AlphaFoldDB" id="A0A3B3RK29"/>
<dbReference type="SUPFAM" id="SSF57196">
    <property type="entry name" value="EGF/Laminin"/>
    <property type="match status" value="2"/>
</dbReference>
<dbReference type="SMART" id="SM00181">
    <property type="entry name" value="EGF"/>
    <property type="match status" value="5"/>
</dbReference>
<dbReference type="Pfam" id="PF00059">
    <property type="entry name" value="Lectin_C"/>
    <property type="match status" value="1"/>
</dbReference>
<dbReference type="PROSITE" id="PS50041">
    <property type="entry name" value="C_TYPE_LECTIN_2"/>
    <property type="match status" value="1"/>
</dbReference>
<dbReference type="InterPro" id="IPR051505">
    <property type="entry name" value="C-type_lectin_domain"/>
</dbReference>
<dbReference type="PANTHER" id="PTHR14789">
    <property type="entry name" value="CHONDROLECTIN VARIANT CHODLFDELTAE"/>
    <property type="match status" value="1"/>
</dbReference>
<evidence type="ECO:0000256" key="5">
    <source>
        <dbReference type="ARBA" id="ARBA00022692"/>
    </source>
</evidence>
<evidence type="ECO:0000256" key="4">
    <source>
        <dbReference type="ARBA" id="ARBA00022583"/>
    </source>
</evidence>
<dbReference type="PROSITE" id="PS01186">
    <property type="entry name" value="EGF_2"/>
    <property type="match status" value="2"/>
</dbReference>
<comment type="caution">
    <text evidence="14">Lacks conserved residue(s) required for the propagation of feature annotation.</text>
</comment>
<dbReference type="GO" id="GO:0031012">
    <property type="term" value="C:extracellular matrix"/>
    <property type="evidence" value="ECO:0007669"/>
    <property type="project" value="TreeGrafter"/>
</dbReference>
<dbReference type="CDD" id="cd03600">
    <property type="entry name" value="CLECT_thrombomodulin_like"/>
    <property type="match status" value="1"/>
</dbReference>
<dbReference type="Gene3D" id="3.10.100.10">
    <property type="entry name" value="Mannose-Binding Protein A, subunit A"/>
    <property type="match status" value="1"/>
</dbReference>
<evidence type="ECO:0000256" key="3">
    <source>
        <dbReference type="ARBA" id="ARBA00022553"/>
    </source>
</evidence>
<keyword evidence="3" id="KW-0597">Phosphoprotein</keyword>
<evidence type="ECO:0000259" key="19">
    <source>
        <dbReference type="PROSITE" id="PS50041"/>
    </source>
</evidence>
<dbReference type="Ensembl" id="ENSPKIT00000042705.1">
    <property type="protein sequence ID" value="ENSPKIP00000018175.1"/>
    <property type="gene ID" value="ENSPKIG00000003845.1"/>
</dbReference>
<feature type="domain" description="EGF-like" evidence="18">
    <location>
        <begin position="331"/>
        <end position="368"/>
    </location>
</feature>
<dbReference type="STRING" id="1676925.ENSPKIP00000018175"/>
<dbReference type="InterPro" id="IPR000152">
    <property type="entry name" value="EGF-type_Asp/Asn_hydroxyl_site"/>
</dbReference>
<dbReference type="PANTHER" id="PTHR14789:SF4">
    <property type="entry name" value="ENDOSIALIN"/>
    <property type="match status" value="1"/>
</dbReference>
<keyword evidence="8" id="KW-0677">Repeat</keyword>
<dbReference type="Proteomes" id="UP000261540">
    <property type="component" value="Unplaced"/>
</dbReference>
<feature type="signal peptide" evidence="17">
    <location>
        <begin position="1"/>
        <end position="24"/>
    </location>
</feature>
<keyword evidence="4" id="KW-0254">Endocytosis</keyword>
<organism evidence="20 21">
    <name type="scientific">Paramormyrops kingsleyae</name>
    <dbReference type="NCBI Taxonomy" id="1676925"/>
    <lineage>
        <taxon>Eukaryota</taxon>
        <taxon>Metazoa</taxon>
        <taxon>Chordata</taxon>
        <taxon>Craniata</taxon>
        <taxon>Vertebrata</taxon>
        <taxon>Euteleostomi</taxon>
        <taxon>Actinopterygii</taxon>
        <taxon>Neopterygii</taxon>
        <taxon>Teleostei</taxon>
        <taxon>Osteoglossocephala</taxon>
        <taxon>Osteoglossomorpha</taxon>
        <taxon>Osteoglossiformes</taxon>
        <taxon>Mormyridae</taxon>
        <taxon>Paramormyrops</taxon>
    </lineage>
</organism>
<dbReference type="FunFam" id="2.10.25.10:FF:000009">
    <property type="entry name" value="Low-density lipoprotein receptor isoform 1"/>
    <property type="match status" value="2"/>
</dbReference>
<evidence type="ECO:0000313" key="21">
    <source>
        <dbReference type="Proteomes" id="UP000261540"/>
    </source>
</evidence>
<dbReference type="GO" id="GO:0030246">
    <property type="term" value="F:carbohydrate binding"/>
    <property type="evidence" value="ECO:0007669"/>
    <property type="project" value="UniProtKB-KW"/>
</dbReference>
<dbReference type="GO" id="GO:0032496">
    <property type="term" value="P:response to lipopolysaccharide"/>
    <property type="evidence" value="ECO:0007669"/>
    <property type="project" value="Ensembl"/>
</dbReference>
<dbReference type="SUPFAM" id="SSF56436">
    <property type="entry name" value="C-type lectin-like"/>
    <property type="match status" value="1"/>
</dbReference>
<proteinExistence type="predicted"/>
<comment type="subcellular location">
    <subcellularLocation>
        <location evidence="1">Membrane</location>
        <topology evidence="1">Single-pass type I membrane protein</topology>
    </subcellularLocation>
</comment>
<dbReference type="GO" id="GO:0050840">
    <property type="term" value="F:extracellular matrix binding"/>
    <property type="evidence" value="ECO:0007669"/>
    <property type="project" value="TreeGrafter"/>
</dbReference>
<evidence type="ECO:0000259" key="18">
    <source>
        <dbReference type="PROSITE" id="PS50026"/>
    </source>
</evidence>
<accession>A0A3B3RK29</accession>
<feature type="compositionally biased region" description="Polar residues" evidence="15">
    <location>
        <begin position="626"/>
        <end position="637"/>
    </location>
</feature>
<feature type="domain" description="C-type lectin" evidence="19">
    <location>
        <begin position="35"/>
        <end position="165"/>
    </location>
</feature>
<feature type="compositionally biased region" description="Low complexity" evidence="15">
    <location>
        <begin position="507"/>
        <end position="519"/>
    </location>
</feature>
<feature type="region of interest" description="Disordered" evidence="15">
    <location>
        <begin position="504"/>
        <end position="569"/>
    </location>
</feature>
<dbReference type="InterPro" id="IPR016187">
    <property type="entry name" value="CTDL_fold"/>
</dbReference>
<dbReference type="CDD" id="cd00054">
    <property type="entry name" value="EGF_CA"/>
    <property type="match status" value="3"/>
</dbReference>
<dbReference type="SUPFAM" id="SSF57184">
    <property type="entry name" value="Growth factor receptor domain"/>
    <property type="match status" value="1"/>
</dbReference>
<keyword evidence="9 16" id="KW-1133">Transmembrane helix</keyword>
<dbReference type="InterPro" id="IPR026823">
    <property type="entry name" value="cEGF"/>
</dbReference>
<dbReference type="KEGG" id="pki:111860117"/>
<dbReference type="GO" id="GO:0045088">
    <property type="term" value="P:regulation of innate immune response"/>
    <property type="evidence" value="ECO:0007669"/>
    <property type="project" value="Ensembl"/>
</dbReference>
<keyword evidence="13" id="KW-0325">Glycoprotein</keyword>
<dbReference type="PROSITE" id="PS01187">
    <property type="entry name" value="EGF_CA"/>
    <property type="match status" value="2"/>
</dbReference>
<evidence type="ECO:0000256" key="12">
    <source>
        <dbReference type="ARBA" id="ARBA00023170"/>
    </source>
</evidence>